<proteinExistence type="predicted"/>
<keyword evidence="2" id="KW-1185">Reference proteome</keyword>
<dbReference type="Proteomes" id="UP000298663">
    <property type="component" value="Unassembled WGS sequence"/>
</dbReference>
<protein>
    <submittedName>
        <fullName evidence="1">Uncharacterized protein</fullName>
    </submittedName>
</protein>
<accession>A0A4U5PD70</accession>
<comment type="caution">
    <text evidence="1">The sequence shown here is derived from an EMBL/GenBank/DDBJ whole genome shotgun (WGS) entry which is preliminary data.</text>
</comment>
<sequence length="91" mass="10569">MTFRFKTKTFIHLQISAEDKVLPCSNLKLICIKNRAKSCADVKTSKSNFKIGTYFWKKTGWTSLIDKSNLGNCCRTFLISKKTFAFFRVWS</sequence>
<reference evidence="1 2" key="2">
    <citation type="journal article" date="2019" name="G3 (Bethesda)">
        <title>Hybrid Assembly of the Genome of the Entomopathogenic Nematode Steinernema carpocapsae Identifies the X-Chromosome.</title>
        <authorList>
            <person name="Serra L."/>
            <person name="Macchietto M."/>
            <person name="Macias-Munoz A."/>
            <person name="McGill C.J."/>
            <person name="Rodriguez I.M."/>
            <person name="Rodriguez B."/>
            <person name="Murad R."/>
            <person name="Mortazavi A."/>
        </authorList>
    </citation>
    <scope>NUCLEOTIDE SEQUENCE [LARGE SCALE GENOMIC DNA]</scope>
    <source>
        <strain evidence="1 2">ALL</strain>
    </source>
</reference>
<dbReference type="EMBL" id="AZBU02000002">
    <property type="protein sequence ID" value="TKR94270.1"/>
    <property type="molecule type" value="Genomic_DNA"/>
</dbReference>
<evidence type="ECO:0000313" key="1">
    <source>
        <dbReference type="EMBL" id="TKR94270.1"/>
    </source>
</evidence>
<organism evidence="1 2">
    <name type="scientific">Steinernema carpocapsae</name>
    <name type="common">Entomopathogenic nematode</name>
    <dbReference type="NCBI Taxonomy" id="34508"/>
    <lineage>
        <taxon>Eukaryota</taxon>
        <taxon>Metazoa</taxon>
        <taxon>Ecdysozoa</taxon>
        <taxon>Nematoda</taxon>
        <taxon>Chromadorea</taxon>
        <taxon>Rhabditida</taxon>
        <taxon>Tylenchina</taxon>
        <taxon>Panagrolaimomorpha</taxon>
        <taxon>Strongyloidoidea</taxon>
        <taxon>Steinernematidae</taxon>
        <taxon>Steinernema</taxon>
    </lineage>
</organism>
<reference evidence="1 2" key="1">
    <citation type="journal article" date="2015" name="Genome Biol.">
        <title>Comparative genomics of Steinernema reveals deeply conserved gene regulatory networks.</title>
        <authorList>
            <person name="Dillman A.R."/>
            <person name="Macchietto M."/>
            <person name="Porter C.F."/>
            <person name="Rogers A."/>
            <person name="Williams B."/>
            <person name="Antoshechkin I."/>
            <person name="Lee M.M."/>
            <person name="Goodwin Z."/>
            <person name="Lu X."/>
            <person name="Lewis E.E."/>
            <person name="Goodrich-Blair H."/>
            <person name="Stock S.P."/>
            <person name="Adams B.J."/>
            <person name="Sternberg P.W."/>
            <person name="Mortazavi A."/>
        </authorList>
    </citation>
    <scope>NUCLEOTIDE SEQUENCE [LARGE SCALE GENOMIC DNA]</scope>
    <source>
        <strain evidence="1 2">ALL</strain>
    </source>
</reference>
<name>A0A4U5PD70_STECR</name>
<dbReference type="AlphaFoldDB" id="A0A4U5PD70"/>
<evidence type="ECO:0000313" key="2">
    <source>
        <dbReference type="Proteomes" id="UP000298663"/>
    </source>
</evidence>
<gene>
    <name evidence="1" type="ORF">L596_008578</name>
</gene>